<organism evidence="2 3">
    <name type="scientific">Tritrichomonas musculus</name>
    <dbReference type="NCBI Taxonomy" id="1915356"/>
    <lineage>
        <taxon>Eukaryota</taxon>
        <taxon>Metamonada</taxon>
        <taxon>Parabasalia</taxon>
        <taxon>Tritrichomonadida</taxon>
        <taxon>Tritrichomonadidae</taxon>
        <taxon>Tritrichomonas</taxon>
    </lineage>
</organism>
<name>A0ABR2K072_9EUKA</name>
<evidence type="ECO:0000313" key="3">
    <source>
        <dbReference type="Proteomes" id="UP001470230"/>
    </source>
</evidence>
<proteinExistence type="predicted"/>
<feature type="compositionally biased region" description="Pro residues" evidence="1">
    <location>
        <begin position="255"/>
        <end position="271"/>
    </location>
</feature>
<gene>
    <name evidence="2" type="ORF">M9Y10_043564</name>
</gene>
<feature type="compositionally biased region" description="Polar residues" evidence="1">
    <location>
        <begin position="303"/>
        <end position="316"/>
    </location>
</feature>
<evidence type="ECO:0008006" key="4">
    <source>
        <dbReference type="Google" id="ProtNLM"/>
    </source>
</evidence>
<dbReference type="Proteomes" id="UP001470230">
    <property type="component" value="Unassembled WGS sequence"/>
</dbReference>
<feature type="region of interest" description="Disordered" evidence="1">
    <location>
        <begin position="208"/>
        <end position="285"/>
    </location>
</feature>
<dbReference type="Gene3D" id="1.20.1270.60">
    <property type="entry name" value="Arfaptin homology (AH) domain/BAR domain"/>
    <property type="match status" value="1"/>
</dbReference>
<dbReference type="SUPFAM" id="SSF103657">
    <property type="entry name" value="BAR/IMD domain-like"/>
    <property type="match status" value="1"/>
</dbReference>
<feature type="compositionally biased region" description="Polar residues" evidence="1">
    <location>
        <begin position="275"/>
        <end position="285"/>
    </location>
</feature>
<evidence type="ECO:0000313" key="2">
    <source>
        <dbReference type="EMBL" id="KAK8884454.1"/>
    </source>
</evidence>
<keyword evidence="3" id="KW-1185">Reference proteome</keyword>
<feature type="compositionally biased region" description="Pro residues" evidence="1">
    <location>
        <begin position="216"/>
        <end position="238"/>
    </location>
</feature>
<dbReference type="InterPro" id="IPR027267">
    <property type="entry name" value="AH/BAR_dom_sf"/>
</dbReference>
<evidence type="ECO:0000256" key="1">
    <source>
        <dbReference type="SAM" id="MobiDB-lite"/>
    </source>
</evidence>
<accession>A0ABR2K072</accession>
<feature type="compositionally biased region" description="Low complexity" evidence="1">
    <location>
        <begin position="317"/>
        <end position="337"/>
    </location>
</feature>
<feature type="region of interest" description="Disordered" evidence="1">
    <location>
        <begin position="303"/>
        <end position="379"/>
    </location>
</feature>
<feature type="compositionally biased region" description="Basic and acidic residues" evidence="1">
    <location>
        <begin position="122"/>
        <end position="143"/>
    </location>
</feature>
<feature type="compositionally biased region" description="Low complexity" evidence="1">
    <location>
        <begin position="239"/>
        <end position="254"/>
    </location>
</feature>
<comment type="caution">
    <text evidence="2">The sequence shown here is derived from an EMBL/GenBank/DDBJ whole genome shotgun (WGS) entry which is preliminary data.</text>
</comment>
<feature type="compositionally biased region" description="Polar residues" evidence="1">
    <location>
        <begin position="144"/>
        <end position="154"/>
    </location>
</feature>
<feature type="region of interest" description="Disordered" evidence="1">
    <location>
        <begin position="121"/>
        <end position="154"/>
    </location>
</feature>
<protein>
    <recommendedName>
        <fullName evidence="4">BAR domain-containing protein</fullName>
    </recommendedName>
</protein>
<sequence>MFNRGPDTPEYGAAKKKMESFTIGSKEMEKAVSSMTNRIKSIAKFYTEFGQKIFATWASDAPPAVAQAEECVQKNAAMFETLIDTLINQLGPQFYNLLTIHDAQLKELQALDKKRLNALKESQNKERTLNNAKNAKEPQEEKIQSAQTQYDQAKSQFDEVDAQFLEEVKAFEEKRNVKLTEAFQNLMGMFCQFVNQASLLQPIDFPEDINGEVVEPPQPQQRPLPPSNPAPVQTPAPQPASAQPPYTPPAQTYNQPPPEPYNPPPSQPEPQPESTYDNTSYAQQDNTYNDTSYAQQDNTYNDTSYAQQDNTYNDTSYAQQQDYNYNNYNNYNEQEAQPDPTPSYQYDAPANNDQPAQSHQDTKNPFDEDEDGYGSNPFG</sequence>
<dbReference type="EMBL" id="JAPFFF010000008">
    <property type="protein sequence ID" value="KAK8884454.1"/>
    <property type="molecule type" value="Genomic_DNA"/>
</dbReference>
<reference evidence="2 3" key="1">
    <citation type="submission" date="2024-04" db="EMBL/GenBank/DDBJ databases">
        <title>Tritrichomonas musculus Genome.</title>
        <authorList>
            <person name="Alves-Ferreira E."/>
            <person name="Grigg M."/>
            <person name="Lorenzi H."/>
            <person name="Galac M."/>
        </authorList>
    </citation>
    <scope>NUCLEOTIDE SEQUENCE [LARGE SCALE GENOMIC DNA]</scope>
    <source>
        <strain evidence="2 3">EAF2021</strain>
    </source>
</reference>